<keyword evidence="1" id="KW-1133">Transmembrane helix</keyword>
<sequence>MAPPALQQGLSKAPDLARRRVERTLDETGLLAVTFLEGMRRTWDIRQWWGEFIEQCWFLARVTSVPVMLIAVPLGATISLQVGDIARQLGAASGTGALLVAAMIQQVAPLAAALLVSGVGGSAITSDMGARNIRDELSAMEVMGINPVHRLVTPRLWAASTVSMLLCSVVILAGVMGGYYFNVIQQGVSPGAFFDGATTLLQFPDLLITLFKAWIFGFIAAAVACYMGMNCDYGPVGVGRAVNQAVVVTSIVVFAANYVLTMIYQVLFPPRF</sequence>
<gene>
    <name evidence="2" type="ORF">GCM10010411_34980</name>
</gene>
<evidence type="ECO:0000313" key="2">
    <source>
        <dbReference type="EMBL" id="GAA2598442.1"/>
    </source>
</evidence>
<accession>A0ABN3PSH1</accession>
<organism evidence="2 3">
    <name type="scientific">Actinomadura fulvescens</name>
    <dbReference type="NCBI Taxonomy" id="46160"/>
    <lineage>
        <taxon>Bacteria</taxon>
        <taxon>Bacillati</taxon>
        <taxon>Actinomycetota</taxon>
        <taxon>Actinomycetes</taxon>
        <taxon>Streptosporangiales</taxon>
        <taxon>Thermomonosporaceae</taxon>
        <taxon>Actinomadura</taxon>
    </lineage>
</organism>
<dbReference type="InterPro" id="IPR030802">
    <property type="entry name" value="Permease_MalE"/>
</dbReference>
<feature type="transmembrane region" description="Helical" evidence="1">
    <location>
        <begin position="98"/>
        <end position="124"/>
    </location>
</feature>
<feature type="transmembrane region" description="Helical" evidence="1">
    <location>
        <begin position="241"/>
        <end position="267"/>
    </location>
</feature>
<dbReference type="PANTHER" id="PTHR30188">
    <property type="entry name" value="ABC TRANSPORTER PERMEASE PROTEIN-RELATED"/>
    <property type="match status" value="1"/>
</dbReference>
<proteinExistence type="predicted"/>
<dbReference type="EMBL" id="BAAATD010000004">
    <property type="protein sequence ID" value="GAA2598442.1"/>
    <property type="molecule type" value="Genomic_DNA"/>
</dbReference>
<dbReference type="Pfam" id="PF02405">
    <property type="entry name" value="MlaE"/>
    <property type="match status" value="1"/>
</dbReference>
<protein>
    <submittedName>
        <fullName evidence="2">ABC transporter permease</fullName>
    </submittedName>
</protein>
<evidence type="ECO:0000256" key="1">
    <source>
        <dbReference type="SAM" id="Phobius"/>
    </source>
</evidence>
<name>A0ABN3PSH1_9ACTN</name>
<dbReference type="PANTHER" id="PTHR30188:SF4">
    <property type="entry name" value="PROTEIN TRIGALACTOSYLDIACYLGLYCEROL 1, CHLOROPLASTIC"/>
    <property type="match status" value="1"/>
</dbReference>
<dbReference type="Proteomes" id="UP001501509">
    <property type="component" value="Unassembled WGS sequence"/>
</dbReference>
<feature type="transmembrane region" description="Helical" evidence="1">
    <location>
        <begin position="156"/>
        <end position="181"/>
    </location>
</feature>
<keyword evidence="1" id="KW-0472">Membrane</keyword>
<keyword evidence="1" id="KW-0812">Transmembrane</keyword>
<keyword evidence="3" id="KW-1185">Reference proteome</keyword>
<evidence type="ECO:0000313" key="3">
    <source>
        <dbReference type="Proteomes" id="UP001501509"/>
    </source>
</evidence>
<comment type="caution">
    <text evidence="2">The sequence shown here is derived from an EMBL/GenBank/DDBJ whole genome shotgun (WGS) entry which is preliminary data.</text>
</comment>
<reference evidence="2 3" key="1">
    <citation type="journal article" date="2019" name="Int. J. Syst. Evol. Microbiol.">
        <title>The Global Catalogue of Microorganisms (GCM) 10K type strain sequencing project: providing services to taxonomists for standard genome sequencing and annotation.</title>
        <authorList>
            <consortium name="The Broad Institute Genomics Platform"/>
            <consortium name="The Broad Institute Genome Sequencing Center for Infectious Disease"/>
            <person name="Wu L."/>
            <person name="Ma J."/>
        </authorList>
    </citation>
    <scope>NUCLEOTIDE SEQUENCE [LARGE SCALE GENOMIC DNA]</scope>
    <source>
        <strain evidence="2 3">JCM 6833</strain>
    </source>
</reference>
<feature type="transmembrane region" description="Helical" evidence="1">
    <location>
        <begin position="206"/>
        <end position="229"/>
    </location>
</feature>
<feature type="transmembrane region" description="Helical" evidence="1">
    <location>
        <begin position="56"/>
        <end position="78"/>
    </location>
</feature>
<dbReference type="RefSeq" id="WP_344542100.1">
    <property type="nucleotide sequence ID" value="NZ_BAAATD010000004.1"/>
</dbReference>